<dbReference type="Pfam" id="PF14726">
    <property type="entry name" value="RTTN_N"/>
    <property type="match status" value="1"/>
</dbReference>
<dbReference type="InterPro" id="IPR011989">
    <property type="entry name" value="ARM-like"/>
</dbReference>
<dbReference type="GO" id="GO:0005813">
    <property type="term" value="C:centrosome"/>
    <property type="evidence" value="ECO:0007669"/>
    <property type="project" value="InterPro"/>
</dbReference>
<dbReference type="EMBL" id="OU896708">
    <property type="protein sequence ID" value="CAH1155943.1"/>
    <property type="molecule type" value="Genomic_DNA"/>
</dbReference>
<organism evidence="2 3">
    <name type="scientific">Phaedon cochleariae</name>
    <name type="common">Mustard beetle</name>
    <dbReference type="NCBI Taxonomy" id="80249"/>
    <lineage>
        <taxon>Eukaryota</taxon>
        <taxon>Metazoa</taxon>
        <taxon>Ecdysozoa</taxon>
        <taxon>Arthropoda</taxon>
        <taxon>Hexapoda</taxon>
        <taxon>Insecta</taxon>
        <taxon>Pterygota</taxon>
        <taxon>Neoptera</taxon>
        <taxon>Endopterygota</taxon>
        <taxon>Coleoptera</taxon>
        <taxon>Polyphaga</taxon>
        <taxon>Cucujiformia</taxon>
        <taxon>Chrysomeloidea</taxon>
        <taxon>Chrysomelidae</taxon>
        <taxon>Chrysomelinae</taxon>
        <taxon>Chrysomelini</taxon>
        <taxon>Phaedon</taxon>
    </lineage>
</organism>
<keyword evidence="3" id="KW-1185">Reference proteome</keyword>
<feature type="domain" description="Rotatin N-terminal" evidence="1">
    <location>
        <begin position="20"/>
        <end position="114"/>
    </location>
</feature>
<dbReference type="Gene3D" id="1.25.10.10">
    <property type="entry name" value="Leucine-rich Repeat Variant"/>
    <property type="match status" value="1"/>
</dbReference>
<dbReference type="InterPro" id="IPR030791">
    <property type="entry name" value="Rotatin"/>
</dbReference>
<dbReference type="OrthoDB" id="428850at2759"/>
<reference evidence="2" key="2">
    <citation type="submission" date="2022-10" db="EMBL/GenBank/DDBJ databases">
        <authorList>
            <consortium name="ENA_rothamsted_submissions"/>
            <consortium name="culmorum"/>
            <person name="King R."/>
        </authorList>
    </citation>
    <scope>NUCLEOTIDE SEQUENCE</scope>
</reference>
<sequence length="2195" mass="248393">MGDQYISSYHIEKLGHKLQEIRERSLFNIISKLENGICFDNDLARTKELITKLFKWFLFEPCTQEELVFALLKRILKSESGKTLINHLGKELITRELQQTRTYLEPKFLPLLDEISSLIEQDTEGIVPPLECEIPLSYRTSSTSNIGITPNFGTTATPIEGYVQKATSVEQQGGYNKNSDSLSVEDLSTYRIEDNVDCTSAFCLPNFYFDWQSLIEPDRHVLYSIEKSLLEPPQPVALLHACEFFANVLLHDFPAEIFLQRPSIILEFFNLMSCGSTRITNAVLNCLCDLTEALRMRIHHCNDISMRNCRKGCSSNSNLLTDCSLLSVNRGSDKQDVPSEIVEKFETPEDVEILLKKQLSTPKFCFMTADTVFKYLCVKPEILNDRKVKSNQVAINFCLVLLDKLIDLMRLCLGNKIWDEKQNEKTLSVLKDFTEIFVKYGMALEHFRLESMSCDNNIKYRVVYIYLLLNCTKLLSKLVPVDKAHIILPRNLKTALSNCLLDVTFGRLYQNAHNMILNYVQNFSLGEECNDYLKKYRDVKQICIGITSTVKFLKQYKNLSFTENLRLAVESLPSIEFHKDLDYLKIFVEVCSEKLPQTLNGTAKMSTVEEVVLSLLSHGVMEIREEMYRLCQRVVISNIGPKLNMSYSGVAGSQILFLLTSKILVEIATFGMTSDNLEIQRYAESILTYLLKSKILICETIWDRAVQALLPSLPIIACHATNNSILGKTLISLMDPDASKDACIPKISMLKCNIEFLFSEEVYLREEAFSRISWLISSQEKSREMLPRFNTLYDSSLSTVCRLKKVVDVNKSRRTEHFYQPSSLHQVLEVLVSKNVEPVIRRSALNQISVMMEDPLLHTIFLDANGLDIVVDILKSALIENDFTNYPDAVIPIVSILKNVCFYNGTAREELSLNEEVFFCVLRGLFLFFTEDRMKQDAATLLFILIFKDFVVGNPSMANFSLPHIVTEKMLVPFICATHWSVSDYTKESLKDKIVADRWCLSSIQIQWNAAIFGGFESLVHHEEINYESHSMLDFVDVLKLSKIDLRAIKASCIEFCVKHYLNNIQNGTCHDMVIDSIDHLTLYAHLYKVVKYFDDIQDDQCFLLQPWEKSFARFLKVLPSCEEDSLLLKKVIQFLSVLSTIYTTTEPDNWITLFLKDSGQSLLDLLSIDSTTDEESKIVGQEILKLITICVKKSQNYIDSYPPRSVKGKPWTHVIKMIAENLKFSETQHFYNLAYLDALLSCLVNLTATLGWSDSKKNTESKNLLTQMVSGLCELVGAFHSGKGPVAAISVMGLSITRHVLLVLNHLLAELQNEKVKGWETSFFDDTEGPNPLLSFVALWSSRDVILRAGALQLFSGLAVSPRVAIEIVNGLNMENPTIWELALTILVDHNEASIVRENAAQLLANLAGQAAPLHSEKSLGTSLPALKKSCSMTILNLVEDFDLYGNLEIIISSLFTLNLPEGSKQTKNTEKNNFVKYCSSSEKSWDSASESYENSTVLTTPGLIRSLANFLLNLFNLEPDRVSNKLQDLGIVKLLFRTLCTASMSISNTRELSLYCDILEMNTMVCSVLIRLASTNPICLGTILHTRDCLNLLFSLLNPRIYNIHLPQLMYLRNKLWCEIFTLISTLVEFCGESEGNLTARSVEIISIYAGTLLELGNEPFFETVCESISYLGSHDLQNSALTSLTCLLRIENYRVFEKTTSPEEGMFKVESLQSMLDSVRTSRSIVISDAKENVEPRKHRGKQSSARQLENYRMNVLEEAYFDKALARKSDSNEEIEVRIVDYNDGLVSGAEICKILLYLYDICDLEASDAQFNKQKSLVIAALSSLLSISRAAKRYAMESGLVSLVLKQLRQCHVRLSLESVDSLRRISGKKKCCPVLNRVDELVVLLNNFMLEDESVKVEAASANLADVVHKLWVWFSVQNGYLVNALKMVCTYTTDCGLACQTLPLTSPVAGSGPRKSPSTVSLLHTIITLINKQMDQISRTHDIRVLEISSNILQNACSSLECRVLISKSNLFQCLPRLHPAITKRQKPWENLELIWLDLLQTFTTHPEGQATVAKIPEVLDLIMALTSGARAQNRAAAMLVLRNVAFHQPNKARLLSSSDFLNILGTKLTSGCEEEKYIVVVIMWALSANSQKAKIILKSIHLDDKLENFLKHCQLFSNGRSEGIAEEKLRRMCYVLDMLRDKDKVR</sequence>
<dbReference type="GO" id="GO:0007099">
    <property type="term" value="P:centriole replication"/>
    <property type="evidence" value="ECO:0007669"/>
    <property type="project" value="TreeGrafter"/>
</dbReference>
<protein>
    <recommendedName>
        <fullName evidence="1">Rotatin N-terminal domain-containing protein</fullName>
    </recommendedName>
</protein>
<evidence type="ECO:0000313" key="2">
    <source>
        <dbReference type="EMBL" id="CAH1155943.1"/>
    </source>
</evidence>
<reference evidence="2" key="1">
    <citation type="submission" date="2022-01" db="EMBL/GenBank/DDBJ databases">
        <authorList>
            <person name="King R."/>
        </authorList>
    </citation>
    <scope>NUCLEOTIDE SEQUENCE</scope>
</reference>
<evidence type="ECO:0000259" key="1">
    <source>
        <dbReference type="Pfam" id="PF14726"/>
    </source>
</evidence>
<dbReference type="InterPro" id="IPR016024">
    <property type="entry name" value="ARM-type_fold"/>
</dbReference>
<dbReference type="GO" id="GO:0010457">
    <property type="term" value="P:centriole-centriole cohesion"/>
    <property type="evidence" value="ECO:0007669"/>
    <property type="project" value="TreeGrafter"/>
</dbReference>
<accession>A0A9P0DMJ9</accession>
<evidence type="ECO:0000313" key="3">
    <source>
        <dbReference type="Proteomes" id="UP001153737"/>
    </source>
</evidence>
<name>A0A9P0DMJ9_PHACE</name>
<dbReference type="Proteomes" id="UP001153737">
    <property type="component" value="Chromosome 2"/>
</dbReference>
<dbReference type="PANTHER" id="PTHR31691">
    <property type="entry name" value="ROTATIN"/>
    <property type="match status" value="1"/>
</dbReference>
<dbReference type="SUPFAM" id="SSF48371">
    <property type="entry name" value="ARM repeat"/>
    <property type="match status" value="3"/>
</dbReference>
<dbReference type="GO" id="GO:0005814">
    <property type="term" value="C:centriole"/>
    <property type="evidence" value="ECO:0007669"/>
    <property type="project" value="TreeGrafter"/>
</dbReference>
<dbReference type="GO" id="GO:0036064">
    <property type="term" value="C:ciliary basal body"/>
    <property type="evidence" value="ECO:0007669"/>
    <property type="project" value="InterPro"/>
</dbReference>
<dbReference type="PANTHER" id="PTHR31691:SF1">
    <property type="entry name" value="ROTATIN"/>
    <property type="match status" value="1"/>
</dbReference>
<dbReference type="InterPro" id="IPR029249">
    <property type="entry name" value="Rotatin_N"/>
</dbReference>
<proteinExistence type="predicted"/>
<gene>
    <name evidence="2" type="ORF">PHAECO_LOCUS5977</name>
</gene>
<dbReference type="GO" id="GO:0032053">
    <property type="term" value="P:ciliary basal body organization"/>
    <property type="evidence" value="ECO:0007669"/>
    <property type="project" value="TreeGrafter"/>
</dbReference>